<sequence>MGISTGDSVEVDTGWETLPNSFLAYLSTVEKIGLDYGKQWFDSKIRR</sequence>
<evidence type="ECO:0000313" key="2">
    <source>
        <dbReference type="Proteomes" id="UP000250796"/>
    </source>
</evidence>
<evidence type="ECO:0000313" key="1">
    <source>
        <dbReference type="EMBL" id="SSC14121.1"/>
    </source>
</evidence>
<dbReference type="EMBL" id="LS974202">
    <property type="protein sequence ID" value="SSC14121.1"/>
    <property type="molecule type" value="Genomic_DNA"/>
</dbReference>
<organism evidence="1 2">
    <name type="scientific">Mesotoga infera</name>
    <dbReference type="NCBI Taxonomy" id="1236046"/>
    <lineage>
        <taxon>Bacteria</taxon>
        <taxon>Thermotogati</taxon>
        <taxon>Thermotogota</taxon>
        <taxon>Thermotogae</taxon>
        <taxon>Kosmotogales</taxon>
        <taxon>Kosmotogaceae</taxon>
        <taxon>Mesotoga</taxon>
    </lineage>
</organism>
<protein>
    <submittedName>
        <fullName evidence="1">Uncharacterized protein</fullName>
    </submittedName>
</protein>
<accession>A0A7Z7LHC1</accession>
<reference evidence="1 2" key="1">
    <citation type="submission" date="2017-01" db="EMBL/GenBank/DDBJ databases">
        <authorList>
            <person name="Erauso G."/>
        </authorList>
    </citation>
    <scope>NUCLEOTIDE SEQUENCE [LARGE SCALE GENOMIC DNA]</scope>
    <source>
        <strain evidence="1">MESINF1</strain>
    </source>
</reference>
<dbReference type="AlphaFoldDB" id="A0A7Z7LHC1"/>
<dbReference type="KEGG" id="minf:MESINF_2681"/>
<gene>
    <name evidence="1" type="ORF">MESINF_2681</name>
</gene>
<keyword evidence="2" id="KW-1185">Reference proteome</keyword>
<proteinExistence type="predicted"/>
<dbReference type="Proteomes" id="UP000250796">
    <property type="component" value="Chromosome MESINF"/>
</dbReference>
<name>A0A7Z7LHC1_9BACT</name>